<reference evidence="4" key="2">
    <citation type="journal article" date="2022" name="Microbiol. Resour. Announc.">
        <title>Genome Sequence of Cupriavidus campinensis Strain G5, a Member of a Bacterial Consortium Capable of Polyethylene Degradation.</title>
        <authorList>
            <person name="Schneider B."/>
            <person name="Pfeiffer F."/>
            <person name="Dyall-Smith M."/>
            <person name="Kunte H.J."/>
        </authorList>
    </citation>
    <scope>NUCLEOTIDE SEQUENCE</scope>
    <source>
        <strain evidence="4">G5</strain>
    </source>
</reference>
<dbReference type="Gene3D" id="3.30.1540.10">
    <property type="entry name" value="formyl-coa transferase, domain 3"/>
    <property type="match status" value="1"/>
</dbReference>
<dbReference type="InterPro" id="IPR044855">
    <property type="entry name" value="CoA-Trfase_III_dom3_sf"/>
</dbReference>
<dbReference type="GO" id="GO:0016740">
    <property type="term" value="F:transferase activity"/>
    <property type="evidence" value="ECO:0007669"/>
    <property type="project" value="UniProtKB-KW"/>
</dbReference>
<dbReference type="PANTHER" id="PTHR48228">
    <property type="entry name" value="SUCCINYL-COA--D-CITRAMALATE COA-TRANSFERASE"/>
    <property type="match status" value="1"/>
</dbReference>
<organism evidence="4 6">
    <name type="scientific">Cupriavidus campinensis</name>
    <dbReference type="NCBI Taxonomy" id="151783"/>
    <lineage>
        <taxon>Bacteria</taxon>
        <taxon>Pseudomonadati</taxon>
        <taxon>Pseudomonadota</taxon>
        <taxon>Betaproteobacteria</taxon>
        <taxon>Burkholderiales</taxon>
        <taxon>Burkholderiaceae</taxon>
        <taxon>Cupriavidus</taxon>
    </lineage>
</organism>
<protein>
    <submittedName>
        <fullName evidence="4">CoA transferase</fullName>
    </submittedName>
</protein>
<proteinExistence type="predicted"/>
<dbReference type="Proteomes" id="UP001056132">
    <property type="component" value="Chromosome 2"/>
</dbReference>
<reference evidence="4" key="3">
    <citation type="submission" date="2022-05" db="EMBL/GenBank/DDBJ databases">
        <authorList>
            <person name="Kunte H.-J."/>
        </authorList>
    </citation>
    <scope>NUCLEOTIDE SEQUENCE</scope>
    <source>
        <strain evidence="4">G5</strain>
    </source>
</reference>
<dbReference type="InterPro" id="IPR050509">
    <property type="entry name" value="CoA-transferase_III"/>
</dbReference>
<dbReference type="RefSeq" id="WP_144197127.1">
    <property type="nucleotide sequence ID" value="NZ_CP097331.1"/>
</dbReference>
<evidence type="ECO:0000256" key="2">
    <source>
        <dbReference type="SAM" id="MobiDB-lite"/>
    </source>
</evidence>
<accession>A0AAE9I7X7</accession>
<feature type="region of interest" description="Disordered" evidence="2">
    <location>
        <begin position="1"/>
        <end position="22"/>
    </location>
</feature>
<dbReference type="AlphaFoldDB" id="A0AAE9I7X7"/>
<keyword evidence="5" id="KW-1185">Reference proteome</keyword>
<dbReference type="InterPro" id="IPR023606">
    <property type="entry name" value="CoA-Trfase_III_dom_1_sf"/>
</dbReference>
<dbReference type="EMBL" id="CP097331">
    <property type="protein sequence ID" value="URF07936.1"/>
    <property type="molecule type" value="Genomic_DNA"/>
</dbReference>
<sequence>MHPSERNSAQRTPSDSPQGGPLRGVRILDMATVVAAPFSATLCGDMGAEVVKLELPDGSDPLRGLAPVKDDLSLYWKVTNRGKQGISLDVRTPEGRALFLRLLPEFDVLVENFRTGTLDRWGLDIATLHRANPRLTVLRLTGFGQTGPYAANPGFARIFEAMSGFTNLCGEAAGGPMHMNYPIGDMVAGLFGAFSIATAIAEARGAPEGPGREIDLSATEALLRLLEPLAVEYEQLGQVRGRSGNRATYTAPSNMYRTADNQWVSLVASSDVTFRRLAKAMDRPDLAESADYRRNPDRIRNIGPLDDLIVAWFAAQPYDAIAAALKAHEVPFSKVFTIADVIDDPHLKAREAIVRLEDADLGTIPAPCVVPRFSGYQPQPPRSGPATGEHNAAVYGAIGVTAADLAALKSAGVV</sequence>
<evidence type="ECO:0000256" key="1">
    <source>
        <dbReference type="ARBA" id="ARBA00022679"/>
    </source>
</evidence>
<evidence type="ECO:0000313" key="3">
    <source>
        <dbReference type="EMBL" id="TSP13566.1"/>
    </source>
</evidence>
<dbReference type="SUPFAM" id="SSF89796">
    <property type="entry name" value="CoA-transferase family III (CaiB/BaiF)"/>
    <property type="match status" value="1"/>
</dbReference>
<dbReference type="PANTHER" id="PTHR48228:SF6">
    <property type="entry name" value="L-CARNITINE COA-TRANSFERASE"/>
    <property type="match status" value="1"/>
</dbReference>
<feature type="compositionally biased region" description="Polar residues" evidence="2">
    <location>
        <begin position="1"/>
        <end position="17"/>
    </location>
</feature>
<reference evidence="3 5" key="1">
    <citation type="submission" date="2019-05" db="EMBL/GenBank/DDBJ databases">
        <title>Whole genome sequence analysis of Cupriavidus campinensis S14E4C strain.</title>
        <authorList>
            <person name="Abbaszade G."/>
            <person name="Szabo A."/>
            <person name="Toumi M."/>
            <person name="Toth E."/>
        </authorList>
    </citation>
    <scope>NUCLEOTIDE SEQUENCE [LARGE SCALE GENOMIC DNA]</scope>
    <source>
        <strain evidence="3 5">S14E4C</strain>
    </source>
</reference>
<dbReference type="EMBL" id="VCIZ01000003">
    <property type="protein sequence ID" value="TSP13566.1"/>
    <property type="molecule type" value="Genomic_DNA"/>
</dbReference>
<evidence type="ECO:0000313" key="6">
    <source>
        <dbReference type="Proteomes" id="UP001056132"/>
    </source>
</evidence>
<dbReference type="Gene3D" id="3.40.50.10540">
    <property type="entry name" value="Crotonobetainyl-coa:carnitine coa-transferase, domain 1"/>
    <property type="match status" value="1"/>
</dbReference>
<evidence type="ECO:0000313" key="5">
    <source>
        <dbReference type="Proteomes" id="UP000318943"/>
    </source>
</evidence>
<dbReference type="Proteomes" id="UP000318943">
    <property type="component" value="Unassembled WGS sequence"/>
</dbReference>
<keyword evidence="1 4" id="KW-0808">Transferase</keyword>
<name>A0AAE9I7X7_9BURK</name>
<dbReference type="KEGG" id="ccam:M5D45_22520"/>
<dbReference type="InterPro" id="IPR003673">
    <property type="entry name" value="CoA-Trfase_fam_III"/>
</dbReference>
<gene>
    <name evidence="3" type="ORF">FGG12_07995</name>
    <name evidence="4" type="ORF">M5D45_22520</name>
</gene>
<evidence type="ECO:0000313" key="4">
    <source>
        <dbReference type="EMBL" id="URF07936.1"/>
    </source>
</evidence>
<dbReference type="Pfam" id="PF02515">
    <property type="entry name" value="CoA_transf_3"/>
    <property type="match status" value="1"/>
</dbReference>